<dbReference type="EMBL" id="JACOOL010000008">
    <property type="protein sequence ID" value="MBC5637485.1"/>
    <property type="molecule type" value="Genomic_DNA"/>
</dbReference>
<dbReference type="InterPro" id="IPR027417">
    <property type="entry name" value="P-loop_NTPase"/>
</dbReference>
<gene>
    <name evidence="1" type="ORF">H8S33_11770</name>
</gene>
<dbReference type="SUPFAM" id="SSF52540">
    <property type="entry name" value="P-loop containing nucleoside triphosphate hydrolases"/>
    <property type="match status" value="1"/>
</dbReference>
<name>A0A923L6N2_9BACI</name>
<dbReference type="RefSeq" id="WP_186870197.1">
    <property type="nucleotide sequence ID" value="NZ_JACOOL010000008.1"/>
</dbReference>
<dbReference type="PANTHER" id="PTHR42855">
    <property type="entry name" value="ABC TRANSPORTER ATP-BINDING SUBUNIT"/>
    <property type="match status" value="1"/>
</dbReference>
<dbReference type="AlphaFoldDB" id="A0A923L6N2"/>
<keyword evidence="2" id="KW-1185">Reference proteome</keyword>
<evidence type="ECO:0000313" key="2">
    <source>
        <dbReference type="Proteomes" id="UP000637359"/>
    </source>
</evidence>
<reference evidence="1" key="1">
    <citation type="submission" date="2020-08" db="EMBL/GenBank/DDBJ databases">
        <title>Genome public.</title>
        <authorList>
            <person name="Liu C."/>
            <person name="Sun Q."/>
        </authorList>
    </citation>
    <scope>NUCLEOTIDE SEQUENCE</scope>
    <source>
        <strain evidence="1">BX22</strain>
    </source>
</reference>
<dbReference type="PANTHER" id="PTHR42855:SF1">
    <property type="entry name" value="ABC TRANSPORTER DOMAIN-CONTAINING PROTEIN"/>
    <property type="match status" value="1"/>
</dbReference>
<evidence type="ECO:0000313" key="1">
    <source>
        <dbReference type="EMBL" id="MBC5637485.1"/>
    </source>
</evidence>
<evidence type="ECO:0008006" key="3">
    <source>
        <dbReference type="Google" id="ProtNLM"/>
    </source>
</evidence>
<dbReference type="Proteomes" id="UP000637359">
    <property type="component" value="Unassembled WGS sequence"/>
</dbReference>
<proteinExistence type="predicted"/>
<accession>A0A923L6N2</accession>
<protein>
    <recommendedName>
        <fullName evidence="3">ABC transporter ATP-binding protein</fullName>
    </recommendedName>
</protein>
<sequence>MFLGTYNILLLDEQSNFLDIHTLEVLEHFMLAYKGTIIFVTHDQTFMERIVEMKFDIDPVKRIIKQDM</sequence>
<dbReference type="Gene3D" id="3.40.50.300">
    <property type="entry name" value="P-loop containing nucleotide triphosphate hydrolases"/>
    <property type="match status" value="1"/>
</dbReference>
<dbReference type="InterPro" id="IPR051309">
    <property type="entry name" value="ABCF_ATPase"/>
</dbReference>
<organism evidence="1 2">
    <name type="scientific">Ornithinibacillus hominis</name>
    <dbReference type="NCBI Taxonomy" id="2763055"/>
    <lineage>
        <taxon>Bacteria</taxon>
        <taxon>Bacillati</taxon>
        <taxon>Bacillota</taxon>
        <taxon>Bacilli</taxon>
        <taxon>Bacillales</taxon>
        <taxon>Bacillaceae</taxon>
        <taxon>Ornithinibacillus</taxon>
    </lineage>
</organism>
<comment type="caution">
    <text evidence="1">The sequence shown here is derived from an EMBL/GenBank/DDBJ whole genome shotgun (WGS) entry which is preliminary data.</text>
</comment>